<evidence type="ECO:0000313" key="3">
    <source>
        <dbReference type="Proteomes" id="UP000639772"/>
    </source>
</evidence>
<sequence length="117" mass="12867">MEDLEKRLRREVPPYRTVGEEEMFNTLVEEVGLPGPEAGGWAGGTKLDEGLMGKGAVSDEDGGLGTNVYGDDRAQPVCEIPEKGFDVWERGGNAEPVEVADKWKRRRAGGRRFFLDG</sequence>
<dbReference type="AlphaFoldDB" id="A0A835RII4"/>
<accession>A0A835RII4</accession>
<proteinExistence type="predicted"/>
<reference evidence="2 3" key="1">
    <citation type="journal article" date="2020" name="Nat. Food">
        <title>A phased Vanilla planifolia genome enables genetic improvement of flavour and production.</title>
        <authorList>
            <person name="Hasing T."/>
            <person name="Tang H."/>
            <person name="Brym M."/>
            <person name="Khazi F."/>
            <person name="Huang T."/>
            <person name="Chambers A.H."/>
        </authorList>
    </citation>
    <scope>NUCLEOTIDE SEQUENCE [LARGE SCALE GENOMIC DNA]</scope>
    <source>
        <tissue evidence="2">Leaf</tissue>
    </source>
</reference>
<protein>
    <submittedName>
        <fullName evidence="2">Uncharacterized protein</fullName>
    </submittedName>
</protein>
<dbReference type="EMBL" id="JADCNM010000004">
    <property type="protein sequence ID" value="KAG0486627.1"/>
    <property type="molecule type" value="Genomic_DNA"/>
</dbReference>
<evidence type="ECO:0000256" key="1">
    <source>
        <dbReference type="SAM" id="MobiDB-lite"/>
    </source>
</evidence>
<feature type="region of interest" description="Disordered" evidence="1">
    <location>
        <begin position="52"/>
        <end position="72"/>
    </location>
</feature>
<name>A0A835RII4_VANPL</name>
<dbReference type="Proteomes" id="UP000639772">
    <property type="component" value="Unassembled WGS sequence"/>
</dbReference>
<evidence type="ECO:0000313" key="2">
    <source>
        <dbReference type="EMBL" id="KAG0486627.1"/>
    </source>
</evidence>
<organism evidence="2 3">
    <name type="scientific">Vanilla planifolia</name>
    <name type="common">Vanilla</name>
    <dbReference type="NCBI Taxonomy" id="51239"/>
    <lineage>
        <taxon>Eukaryota</taxon>
        <taxon>Viridiplantae</taxon>
        <taxon>Streptophyta</taxon>
        <taxon>Embryophyta</taxon>
        <taxon>Tracheophyta</taxon>
        <taxon>Spermatophyta</taxon>
        <taxon>Magnoliopsida</taxon>
        <taxon>Liliopsida</taxon>
        <taxon>Asparagales</taxon>
        <taxon>Orchidaceae</taxon>
        <taxon>Vanilloideae</taxon>
        <taxon>Vanilleae</taxon>
        <taxon>Vanilla</taxon>
    </lineage>
</organism>
<comment type="caution">
    <text evidence="2">The sequence shown here is derived from an EMBL/GenBank/DDBJ whole genome shotgun (WGS) entry which is preliminary data.</text>
</comment>
<gene>
    <name evidence="2" type="ORF">HPP92_008722</name>
</gene>